<dbReference type="RefSeq" id="WP_141449750.1">
    <property type="nucleotide sequence ID" value="NZ_CP041217.1"/>
</dbReference>
<accession>A0A4Y6UZQ1</accession>
<sequence length="192" mass="22669">MGEIGVLSEVVTELCYLTFTMRRIGILAVSEEEVEKQLQKTVSPEIARFIKDGIKILKRGYMFSPTLKMYFEARMLECIRNPNISAEELKAIHYSIYLFEYCQQADLKEVIRYSEIILDFEYSKEELFFCSSEDVVKRVRGTLVFLGSKDCDHIAVDRKTFEQYKSEGWKHHTRDWNILKKEDIDKLLDEPR</sequence>
<gene>
    <name evidence="1" type="ORF">FFV09_21525</name>
</gene>
<protein>
    <submittedName>
        <fullName evidence="1">Uncharacterized protein</fullName>
    </submittedName>
</protein>
<name>A0A4Y6UZQ1_SACBS</name>
<dbReference type="KEGG" id="saca:FFV09_21525"/>
<dbReference type="AlphaFoldDB" id="A0A4Y6UZQ1"/>
<organism evidence="1 2">
    <name type="scientific">Saccharibacillus brassicae</name>
    <dbReference type="NCBI Taxonomy" id="2583377"/>
    <lineage>
        <taxon>Bacteria</taxon>
        <taxon>Bacillati</taxon>
        <taxon>Bacillota</taxon>
        <taxon>Bacilli</taxon>
        <taxon>Bacillales</taxon>
        <taxon>Paenibacillaceae</taxon>
        <taxon>Saccharibacillus</taxon>
    </lineage>
</organism>
<keyword evidence="2" id="KW-1185">Reference proteome</keyword>
<reference evidence="1 2" key="1">
    <citation type="submission" date="2019-06" db="EMBL/GenBank/DDBJ databases">
        <title>Saccharibacillus brassicae sp. nov., an endophytic bacterium isolated from Chinese cabbage seeds (Brassica pekinensis).</title>
        <authorList>
            <person name="Jiang L."/>
            <person name="Lee J."/>
            <person name="Kim S.W."/>
        </authorList>
    </citation>
    <scope>NUCLEOTIDE SEQUENCE [LARGE SCALE GENOMIC DNA]</scope>
    <source>
        <strain evidence="2">KCTC 43072 / ATSA2</strain>
    </source>
</reference>
<dbReference type="EMBL" id="CP041217">
    <property type="protein sequence ID" value="QDH23213.1"/>
    <property type="molecule type" value="Genomic_DNA"/>
</dbReference>
<evidence type="ECO:0000313" key="1">
    <source>
        <dbReference type="EMBL" id="QDH23213.1"/>
    </source>
</evidence>
<dbReference type="Proteomes" id="UP000316968">
    <property type="component" value="Chromosome"/>
</dbReference>
<evidence type="ECO:0000313" key="2">
    <source>
        <dbReference type="Proteomes" id="UP000316968"/>
    </source>
</evidence>
<proteinExistence type="predicted"/>
<dbReference type="OrthoDB" id="1426382at1239"/>